<evidence type="ECO:0000313" key="2">
    <source>
        <dbReference type="EMBL" id="KAK0716833.1"/>
    </source>
</evidence>
<organism evidence="2 3">
    <name type="scientific">Lasiosphaeria miniovina</name>
    <dbReference type="NCBI Taxonomy" id="1954250"/>
    <lineage>
        <taxon>Eukaryota</taxon>
        <taxon>Fungi</taxon>
        <taxon>Dikarya</taxon>
        <taxon>Ascomycota</taxon>
        <taxon>Pezizomycotina</taxon>
        <taxon>Sordariomycetes</taxon>
        <taxon>Sordariomycetidae</taxon>
        <taxon>Sordariales</taxon>
        <taxon>Lasiosphaeriaceae</taxon>
        <taxon>Lasiosphaeria</taxon>
    </lineage>
</organism>
<protein>
    <submittedName>
        <fullName evidence="2">Uncharacterized protein</fullName>
    </submittedName>
</protein>
<dbReference type="GeneID" id="85325119"/>
<dbReference type="AlphaFoldDB" id="A0AA40AJ70"/>
<dbReference type="Proteomes" id="UP001172101">
    <property type="component" value="Unassembled WGS sequence"/>
</dbReference>
<name>A0AA40AJ70_9PEZI</name>
<evidence type="ECO:0000256" key="1">
    <source>
        <dbReference type="SAM" id="MobiDB-lite"/>
    </source>
</evidence>
<comment type="caution">
    <text evidence="2">The sequence shown here is derived from an EMBL/GenBank/DDBJ whole genome shotgun (WGS) entry which is preliminary data.</text>
</comment>
<evidence type="ECO:0000313" key="3">
    <source>
        <dbReference type="Proteomes" id="UP001172101"/>
    </source>
</evidence>
<sequence length="132" mass="14823">MAERADSPDDGDPFYLTPDLPAREPPAPPARPVTALPYDHNLLNHKYESINILMLELQAWANEQGFSVKKERACNYIKGFGPSRVDISCLQDKLRPSEAHSSETDTIKRDCCFKAVAIALADNNRLPHLEVY</sequence>
<keyword evidence="3" id="KW-1185">Reference proteome</keyword>
<feature type="region of interest" description="Disordered" evidence="1">
    <location>
        <begin position="1"/>
        <end position="32"/>
    </location>
</feature>
<dbReference type="EMBL" id="JAUIRO010000004">
    <property type="protein sequence ID" value="KAK0716833.1"/>
    <property type="molecule type" value="Genomic_DNA"/>
</dbReference>
<gene>
    <name evidence="2" type="ORF">B0T26DRAFT_707427</name>
</gene>
<reference evidence="2" key="1">
    <citation type="submission" date="2023-06" db="EMBL/GenBank/DDBJ databases">
        <title>Genome-scale phylogeny and comparative genomics of the fungal order Sordariales.</title>
        <authorList>
            <consortium name="Lawrence Berkeley National Laboratory"/>
            <person name="Hensen N."/>
            <person name="Bonometti L."/>
            <person name="Westerberg I."/>
            <person name="Brannstrom I.O."/>
            <person name="Guillou S."/>
            <person name="Cros-Aarteil S."/>
            <person name="Calhoun S."/>
            <person name="Haridas S."/>
            <person name="Kuo A."/>
            <person name="Mondo S."/>
            <person name="Pangilinan J."/>
            <person name="Riley R."/>
            <person name="LaButti K."/>
            <person name="Andreopoulos B."/>
            <person name="Lipzen A."/>
            <person name="Chen C."/>
            <person name="Yanf M."/>
            <person name="Daum C."/>
            <person name="Ng V."/>
            <person name="Clum A."/>
            <person name="Steindorff A."/>
            <person name="Ohm R."/>
            <person name="Martin F."/>
            <person name="Silar P."/>
            <person name="Natvig D."/>
            <person name="Lalanne C."/>
            <person name="Gautier V."/>
            <person name="Ament-velasquez S.L."/>
            <person name="Kruys A."/>
            <person name="Hutchinson M.I."/>
            <person name="Powell A.J."/>
            <person name="Barry K."/>
            <person name="Miller A.N."/>
            <person name="Grigoriev I.V."/>
            <person name="Debuchy R."/>
            <person name="Gladieux P."/>
            <person name="Thoren M.H."/>
            <person name="Johannesson H."/>
        </authorList>
    </citation>
    <scope>NUCLEOTIDE SEQUENCE</scope>
    <source>
        <strain evidence="2">SMH2392-1A</strain>
    </source>
</reference>
<dbReference type="RefSeq" id="XP_060295626.1">
    <property type="nucleotide sequence ID" value="XM_060441849.1"/>
</dbReference>
<accession>A0AA40AJ70</accession>
<proteinExistence type="predicted"/>